<keyword evidence="1 7" id="KW-1003">Cell membrane</keyword>
<evidence type="ECO:0000256" key="8">
    <source>
        <dbReference type="SAM" id="MobiDB-lite"/>
    </source>
</evidence>
<evidence type="ECO:0000256" key="1">
    <source>
        <dbReference type="ARBA" id="ARBA00022475"/>
    </source>
</evidence>
<proteinExistence type="inferred from homology"/>
<feature type="region of interest" description="Disordered" evidence="8">
    <location>
        <begin position="13"/>
        <end position="33"/>
    </location>
</feature>
<dbReference type="PANTHER" id="PTHR30518">
    <property type="entry name" value="ENDOLYTIC MUREIN TRANSGLYCOSYLASE"/>
    <property type="match status" value="1"/>
</dbReference>
<organism evidence="9 10">
    <name type="scientific">Actinoplanes auranticolor</name>
    <dbReference type="NCBI Taxonomy" id="47988"/>
    <lineage>
        <taxon>Bacteria</taxon>
        <taxon>Bacillati</taxon>
        <taxon>Actinomycetota</taxon>
        <taxon>Actinomycetes</taxon>
        <taxon>Micromonosporales</taxon>
        <taxon>Micromonosporaceae</taxon>
        <taxon>Actinoplanes</taxon>
    </lineage>
</organism>
<accession>A0A919SNW5</accession>
<dbReference type="GO" id="GO:0071555">
    <property type="term" value="P:cell wall organization"/>
    <property type="evidence" value="ECO:0007669"/>
    <property type="project" value="UniProtKB-KW"/>
</dbReference>
<evidence type="ECO:0000256" key="4">
    <source>
        <dbReference type="ARBA" id="ARBA00023136"/>
    </source>
</evidence>
<comment type="subcellular location">
    <subcellularLocation>
        <location evidence="7">Cell membrane</location>
        <topology evidence="7">Single-pass membrane protein</topology>
    </subcellularLocation>
</comment>
<evidence type="ECO:0000256" key="6">
    <source>
        <dbReference type="ARBA" id="ARBA00023316"/>
    </source>
</evidence>
<reference evidence="9" key="1">
    <citation type="submission" date="2021-03" db="EMBL/GenBank/DDBJ databases">
        <title>Whole genome shotgun sequence of Actinoplanes auranticolor NBRC 12245.</title>
        <authorList>
            <person name="Komaki H."/>
            <person name="Tamura T."/>
        </authorList>
    </citation>
    <scope>NUCLEOTIDE SEQUENCE</scope>
    <source>
        <strain evidence="9">NBRC 12245</strain>
    </source>
</reference>
<keyword evidence="4 7" id="KW-0472">Membrane</keyword>
<dbReference type="NCBIfam" id="TIGR00247">
    <property type="entry name" value="endolytic transglycosylase MltG"/>
    <property type="match status" value="1"/>
</dbReference>
<comment type="similarity">
    <text evidence="7">Belongs to the transglycosylase MltG family.</text>
</comment>
<comment type="catalytic activity">
    <reaction evidence="7">
        <text>a peptidoglycan chain = a peptidoglycan chain with N-acetyl-1,6-anhydromuramyl-[peptide] at the reducing end + a peptidoglycan chain with N-acetylglucosamine at the non-reducing end.</text>
        <dbReference type="EC" id="4.2.2.29"/>
    </reaction>
</comment>
<evidence type="ECO:0000256" key="7">
    <source>
        <dbReference type="HAMAP-Rule" id="MF_02065"/>
    </source>
</evidence>
<dbReference type="Proteomes" id="UP000681340">
    <property type="component" value="Unassembled WGS sequence"/>
</dbReference>
<evidence type="ECO:0000313" key="10">
    <source>
        <dbReference type="Proteomes" id="UP000681340"/>
    </source>
</evidence>
<dbReference type="PANTHER" id="PTHR30518:SF2">
    <property type="entry name" value="ENDOLYTIC MUREIN TRANSGLYCOSYLASE"/>
    <property type="match status" value="1"/>
</dbReference>
<dbReference type="RefSeq" id="WP_212992664.1">
    <property type="nucleotide sequence ID" value="NZ_BAABEA010000001.1"/>
</dbReference>
<dbReference type="EC" id="4.2.2.29" evidence="7"/>
<keyword evidence="5 7" id="KW-0456">Lyase</keyword>
<evidence type="ECO:0000256" key="3">
    <source>
        <dbReference type="ARBA" id="ARBA00022989"/>
    </source>
</evidence>
<dbReference type="GO" id="GO:0008932">
    <property type="term" value="F:lytic endotransglycosylase activity"/>
    <property type="evidence" value="ECO:0007669"/>
    <property type="project" value="UniProtKB-UniRule"/>
</dbReference>
<protein>
    <recommendedName>
        <fullName evidence="7">Endolytic murein transglycosylase</fullName>
        <ecNumber evidence="7">4.2.2.29</ecNumber>
    </recommendedName>
    <alternativeName>
        <fullName evidence="7">Peptidoglycan lytic transglycosylase</fullName>
    </alternativeName>
    <alternativeName>
        <fullName evidence="7">Peptidoglycan polymerization terminase</fullName>
    </alternativeName>
</protein>
<dbReference type="EMBL" id="BOQL01000058">
    <property type="protein sequence ID" value="GIM75862.1"/>
    <property type="molecule type" value="Genomic_DNA"/>
</dbReference>
<feature type="site" description="Important for catalytic activity" evidence="7">
    <location>
        <position position="270"/>
    </location>
</feature>
<dbReference type="Gene3D" id="3.30.1490.480">
    <property type="entry name" value="Endolytic murein transglycosylase"/>
    <property type="match status" value="1"/>
</dbReference>
<name>A0A919SNW5_9ACTN</name>
<dbReference type="AlphaFoldDB" id="A0A919SNW5"/>
<evidence type="ECO:0000313" key="9">
    <source>
        <dbReference type="EMBL" id="GIM75862.1"/>
    </source>
</evidence>
<keyword evidence="3 7" id="KW-1133">Transmembrane helix</keyword>
<dbReference type="Pfam" id="PF02618">
    <property type="entry name" value="YceG"/>
    <property type="match status" value="1"/>
</dbReference>
<keyword evidence="6 7" id="KW-0961">Cell wall biogenesis/degradation</keyword>
<evidence type="ECO:0000256" key="2">
    <source>
        <dbReference type="ARBA" id="ARBA00022692"/>
    </source>
</evidence>
<sequence length="398" mass="42442">MIDELDLAFDEQAEKGRPRHRRGFRGSKGGGGKGGKSAVAFLMVFILLGVLGVGGYLGYSKIKGFFTAADYDGPGTDPVQVKVPKDASLTEIGNVLYDADVVKSTAAFTEAADANPKGKNIQSGTYNMRKQMAAAQAVTLMLDPKSRVVSGVTITPGTTARQAFTLLSKATGVPVADFQAAAKDPKALGVPDFWFNRRDGKKAATTSVEGFLFPDTYEFPPKSTAEEVLGIMVQQFLAVTGELKFVDKVQNTLSVSPYEALIVASLSQAEAGTPGDLPKVARVAYNRAYKEKMPLQFDVTTNYWLDLQEKDGKHSGKMTTKELEDPKNPYTTELRVGLPLGPINSPSEAALKAAAAPAAGSWLFFVAVDKAGNSAFATTNAEHEKNIEKACANGIPLC</sequence>
<feature type="transmembrane region" description="Helical" evidence="7">
    <location>
        <begin position="38"/>
        <end position="59"/>
    </location>
</feature>
<keyword evidence="2 7" id="KW-0812">Transmembrane</keyword>
<comment type="function">
    <text evidence="7">Functions as a peptidoglycan terminase that cleaves nascent peptidoglycan strands endolytically to terminate their elongation.</text>
</comment>
<evidence type="ECO:0000256" key="5">
    <source>
        <dbReference type="ARBA" id="ARBA00023239"/>
    </source>
</evidence>
<gene>
    <name evidence="7" type="primary">mltG</name>
    <name evidence="9" type="ORF">Aau02nite_68070</name>
</gene>
<dbReference type="GO" id="GO:0009252">
    <property type="term" value="P:peptidoglycan biosynthetic process"/>
    <property type="evidence" value="ECO:0007669"/>
    <property type="project" value="UniProtKB-UniRule"/>
</dbReference>
<keyword evidence="10" id="KW-1185">Reference proteome</keyword>
<dbReference type="GO" id="GO:0005886">
    <property type="term" value="C:plasma membrane"/>
    <property type="evidence" value="ECO:0007669"/>
    <property type="project" value="UniProtKB-SubCell"/>
</dbReference>
<comment type="caution">
    <text evidence="9">The sequence shown here is derived from an EMBL/GenBank/DDBJ whole genome shotgun (WGS) entry which is preliminary data.</text>
</comment>
<dbReference type="InterPro" id="IPR003770">
    <property type="entry name" value="MLTG-like"/>
</dbReference>
<dbReference type="HAMAP" id="MF_02065">
    <property type="entry name" value="MltG"/>
    <property type="match status" value="1"/>
</dbReference>